<dbReference type="OrthoDB" id="10049581at2759"/>
<keyword evidence="3" id="KW-1185">Reference proteome</keyword>
<dbReference type="EMBL" id="CAJOBC010095101">
    <property type="protein sequence ID" value="CAF4430260.1"/>
    <property type="molecule type" value="Genomic_DNA"/>
</dbReference>
<proteinExistence type="predicted"/>
<dbReference type="Gene3D" id="2.60.120.260">
    <property type="entry name" value="Galactose-binding domain-like"/>
    <property type="match status" value="1"/>
</dbReference>
<reference evidence="1" key="1">
    <citation type="submission" date="2021-02" db="EMBL/GenBank/DDBJ databases">
        <authorList>
            <person name="Nowell W R."/>
        </authorList>
    </citation>
    <scope>NUCLEOTIDE SEQUENCE</scope>
</reference>
<organism evidence="1 3">
    <name type="scientific">Didymodactylos carnosus</name>
    <dbReference type="NCBI Taxonomy" id="1234261"/>
    <lineage>
        <taxon>Eukaryota</taxon>
        <taxon>Metazoa</taxon>
        <taxon>Spiralia</taxon>
        <taxon>Gnathifera</taxon>
        <taxon>Rotifera</taxon>
        <taxon>Eurotatoria</taxon>
        <taxon>Bdelloidea</taxon>
        <taxon>Philodinida</taxon>
        <taxon>Philodinidae</taxon>
        <taxon>Didymodactylos</taxon>
    </lineage>
</organism>
<evidence type="ECO:0000313" key="3">
    <source>
        <dbReference type="Proteomes" id="UP000663829"/>
    </source>
</evidence>
<dbReference type="EMBL" id="CAJNOQ010029296">
    <property type="protein sequence ID" value="CAF1567764.1"/>
    <property type="molecule type" value="Genomic_DNA"/>
</dbReference>
<comment type="caution">
    <text evidence="1">The sequence shown here is derived from an EMBL/GenBank/DDBJ whole genome shotgun (WGS) entry which is preliminary data.</text>
</comment>
<dbReference type="Proteomes" id="UP000681722">
    <property type="component" value="Unassembled WGS sequence"/>
</dbReference>
<accession>A0A815Y8R9</accession>
<dbReference type="Proteomes" id="UP000663829">
    <property type="component" value="Unassembled WGS sequence"/>
</dbReference>
<sequence length="217" mass="23928">MPTMYSTHLEPLDTLQRIAARTICGDFVVALLRVPLQRLVQLQPLYKRVSELSSPSTIPTTTVAPCAYMRSITGQLYNVINPTTTESNYTCYAYYWYATSSSATLTFALRQDPGSWCLDDVSVYHGAVQILSNGGFETGSFSPWNYSGCSFGNPGHIEHNTYGFAHSGYYYYSDGCYGQIDSLSQTLTTVPGDLYVISFYIFQNGGGPTIIGNVTII</sequence>
<name>A0A815Y8R9_9BILA</name>
<evidence type="ECO:0000313" key="1">
    <source>
        <dbReference type="EMBL" id="CAF1567764.1"/>
    </source>
</evidence>
<evidence type="ECO:0000313" key="2">
    <source>
        <dbReference type="EMBL" id="CAF4430260.1"/>
    </source>
</evidence>
<gene>
    <name evidence="1" type="ORF">GPM918_LOCUS40188</name>
    <name evidence="2" type="ORF">SRO942_LOCUS41114</name>
</gene>
<dbReference type="AlphaFoldDB" id="A0A815Y8R9"/>
<protein>
    <submittedName>
        <fullName evidence="1">Uncharacterized protein</fullName>
    </submittedName>
</protein>